<dbReference type="Proteomes" id="UP000789342">
    <property type="component" value="Unassembled WGS sequence"/>
</dbReference>
<evidence type="ECO:0000313" key="6">
    <source>
        <dbReference type="Proteomes" id="UP000789342"/>
    </source>
</evidence>
<feature type="domain" description="SKP1 component POZ" evidence="4">
    <location>
        <begin position="291"/>
        <end position="320"/>
    </location>
</feature>
<dbReference type="GO" id="GO:0006511">
    <property type="term" value="P:ubiquitin-dependent protein catabolic process"/>
    <property type="evidence" value="ECO:0007669"/>
    <property type="project" value="InterPro"/>
</dbReference>
<dbReference type="PANTHER" id="PTHR11165">
    <property type="entry name" value="SKP1"/>
    <property type="match status" value="1"/>
</dbReference>
<dbReference type="Gene3D" id="1.10.510.10">
    <property type="entry name" value="Transferase(Phosphotransferase) domain 1"/>
    <property type="match status" value="1"/>
</dbReference>
<comment type="similarity">
    <text evidence="1">Belongs to the SKP1 family.</text>
</comment>
<comment type="caution">
    <text evidence="5">The sequence shown here is derived from an EMBL/GenBank/DDBJ whole genome shotgun (WGS) entry which is preliminary data.</text>
</comment>
<name>A0A9N9FNU0_9GLOM</name>
<dbReference type="InterPro" id="IPR016073">
    <property type="entry name" value="Skp1_comp_POZ"/>
</dbReference>
<evidence type="ECO:0000259" key="3">
    <source>
        <dbReference type="Pfam" id="PF01466"/>
    </source>
</evidence>
<dbReference type="SMART" id="SM00512">
    <property type="entry name" value="Skp1"/>
    <property type="match status" value="1"/>
</dbReference>
<feature type="non-terminal residue" evidence="5">
    <location>
        <position position="594"/>
    </location>
</feature>
<proteinExistence type="inferred from homology"/>
<dbReference type="InterPro" id="IPR016072">
    <property type="entry name" value="Skp1_comp_dimer"/>
</dbReference>
<accession>A0A9N9FNU0</accession>
<evidence type="ECO:0000313" key="5">
    <source>
        <dbReference type="EMBL" id="CAG8549443.1"/>
    </source>
</evidence>
<dbReference type="Pfam" id="PF03931">
    <property type="entry name" value="Skp1_POZ"/>
    <property type="match status" value="1"/>
</dbReference>
<organism evidence="5 6">
    <name type="scientific">Acaulospora morrowiae</name>
    <dbReference type="NCBI Taxonomy" id="94023"/>
    <lineage>
        <taxon>Eukaryota</taxon>
        <taxon>Fungi</taxon>
        <taxon>Fungi incertae sedis</taxon>
        <taxon>Mucoromycota</taxon>
        <taxon>Glomeromycotina</taxon>
        <taxon>Glomeromycetes</taxon>
        <taxon>Diversisporales</taxon>
        <taxon>Acaulosporaceae</taxon>
        <taxon>Acaulospora</taxon>
    </lineage>
</organism>
<reference evidence="5" key="1">
    <citation type="submission" date="2021-06" db="EMBL/GenBank/DDBJ databases">
        <authorList>
            <person name="Kallberg Y."/>
            <person name="Tangrot J."/>
            <person name="Rosling A."/>
        </authorList>
    </citation>
    <scope>NUCLEOTIDE SEQUENCE</scope>
    <source>
        <strain evidence="5">CL551</strain>
    </source>
</reference>
<evidence type="ECO:0000259" key="4">
    <source>
        <dbReference type="Pfam" id="PF03931"/>
    </source>
</evidence>
<dbReference type="Pfam" id="PF01466">
    <property type="entry name" value="Skp1"/>
    <property type="match status" value="1"/>
</dbReference>
<evidence type="ECO:0000256" key="1">
    <source>
        <dbReference type="ARBA" id="ARBA00009993"/>
    </source>
</evidence>
<evidence type="ECO:0000256" key="2">
    <source>
        <dbReference type="ARBA" id="ARBA00022786"/>
    </source>
</evidence>
<gene>
    <name evidence="5" type="ORF">AMORRO_LOCUS5504</name>
</gene>
<dbReference type="InterPro" id="IPR011333">
    <property type="entry name" value="SKP1/BTB/POZ_sf"/>
</dbReference>
<dbReference type="SUPFAM" id="SSF81382">
    <property type="entry name" value="Skp1 dimerisation domain-like"/>
    <property type="match status" value="1"/>
</dbReference>
<dbReference type="SUPFAM" id="SSF56112">
    <property type="entry name" value="Protein kinase-like (PK-like)"/>
    <property type="match status" value="1"/>
</dbReference>
<keyword evidence="6" id="KW-1185">Reference proteome</keyword>
<dbReference type="EMBL" id="CAJVPV010003332">
    <property type="protein sequence ID" value="CAG8549443.1"/>
    <property type="molecule type" value="Genomic_DNA"/>
</dbReference>
<feature type="domain" description="SKP1 component dimerisation" evidence="3">
    <location>
        <begin position="355"/>
        <end position="401"/>
    </location>
</feature>
<sequence>MLKEMKKLGIGITKSYNGITTEELKLILYYEELSSNNPEDTNQEFIFRKFKQKNDQGGIEGNQYDLEIPFPKDIPNQAEPNADIRKFISLRPPNGKSKEFYLGISQNTSRLWYYDKPLGEKRISGLFKEICTVCGININGRNISNHLGRDTSIQSIFDAGNEELEAMAISGHISSSVDNSNQNNKTNDKIDCEINNEKLPKGFVKASSLHTKRLFKEVYILEARKIKMNNDTDPAEIENMNVTVVTNDNVEFKVEMPIARVLFGDLFGGVYFILSYTDRVEVGYHDDNWKDVNETGQSIPLPNIDEKIFRKILEWCEYHAENHDDDEMDAWIARFFIVEQDMLFNIIAANYLGIQKLIDCGCKTVANMIKEKSPEEIRSTFNAVKDFSPEEEEAIRMENERDKWKRSGREELVCLKRLDNSAKISNDFFQEVRNQLQFTDDAIQIYGITEDTEKCDYAIVMKYAPGGSLRQMLDKKCQVPQLLLDLINECLDAEVSKRPSAERLKDIIYTYREELNCMKDTEIVRQIISCEESAKDSSAYDPSKTTQFNYTTHAQAIYTSKLLDFEGLPDPTNAIAAEQLEIELPSLNDLTSKH</sequence>
<protein>
    <submittedName>
        <fullName evidence="5">7801_t:CDS:1</fullName>
    </submittedName>
</protein>
<keyword evidence="2" id="KW-0833">Ubl conjugation pathway</keyword>
<dbReference type="SUPFAM" id="SSF54695">
    <property type="entry name" value="POZ domain"/>
    <property type="match status" value="1"/>
</dbReference>
<dbReference type="AlphaFoldDB" id="A0A9N9FNU0"/>
<dbReference type="InterPro" id="IPR016897">
    <property type="entry name" value="SKP1"/>
</dbReference>
<dbReference type="InterPro" id="IPR011009">
    <property type="entry name" value="Kinase-like_dom_sf"/>
</dbReference>
<dbReference type="OrthoDB" id="2342932at2759"/>
<dbReference type="Gene3D" id="3.30.710.10">
    <property type="entry name" value="Potassium Channel Kv1.1, Chain A"/>
    <property type="match status" value="1"/>
</dbReference>
<dbReference type="InterPro" id="IPR001232">
    <property type="entry name" value="SKP1-like"/>
</dbReference>
<dbReference type="InterPro" id="IPR036296">
    <property type="entry name" value="SKP1-like_dim_sf"/>
</dbReference>